<comment type="caution">
    <text evidence="2">The sequence shown here is derived from an EMBL/GenBank/DDBJ whole genome shotgun (WGS) entry which is preliminary data.</text>
</comment>
<dbReference type="Pfam" id="PF07045">
    <property type="entry name" value="DUF1330"/>
    <property type="match status" value="1"/>
</dbReference>
<dbReference type="RefSeq" id="WP_089480101.1">
    <property type="nucleotide sequence ID" value="NZ_MUGS01000027.1"/>
</dbReference>
<dbReference type="Gene3D" id="3.30.70.100">
    <property type="match status" value="1"/>
</dbReference>
<dbReference type="AlphaFoldDB" id="A0A227P593"/>
<protein>
    <recommendedName>
        <fullName evidence="1">DUF1330 domain-containing protein</fullName>
    </recommendedName>
</protein>
<dbReference type="SUPFAM" id="SSF54909">
    <property type="entry name" value="Dimeric alpha+beta barrel"/>
    <property type="match status" value="1"/>
</dbReference>
<dbReference type="OrthoDB" id="9806380at2"/>
<reference evidence="2 3" key="1">
    <citation type="submission" date="2016-11" db="EMBL/GenBank/DDBJ databases">
        <title>Whole genomes of Flavobacteriaceae.</title>
        <authorList>
            <person name="Stine C."/>
            <person name="Li C."/>
            <person name="Tadesse D."/>
        </authorList>
    </citation>
    <scope>NUCLEOTIDE SEQUENCE [LARGE SCALE GENOMIC DNA]</scope>
    <source>
        <strain evidence="2 3">DSM 24704</strain>
    </source>
</reference>
<evidence type="ECO:0000313" key="2">
    <source>
        <dbReference type="EMBL" id="OXG05091.1"/>
    </source>
</evidence>
<evidence type="ECO:0000313" key="3">
    <source>
        <dbReference type="Proteomes" id="UP000214684"/>
    </source>
</evidence>
<organism evidence="2 3">
    <name type="scientific">Flavobacterium araucananum</name>
    <dbReference type="NCBI Taxonomy" id="946678"/>
    <lineage>
        <taxon>Bacteria</taxon>
        <taxon>Pseudomonadati</taxon>
        <taxon>Bacteroidota</taxon>
        <taxon>Flavobacteriia</taxon>
        <taxon>Flavobacteriales</taxon>
        <taxon>Flavobacteriaceae</taxon>
        <taxon>Flavobacterium</taxon>
    </lineage>
</organism>
<accession>A0A227P593</accession>
<gene>
    <name evidence="2" type="ORF">B0A64_13765</name>
</gene>
<keyword evidence="3" id="KW-1185">Reference proteome</keyword>
<proteinExistence type="predicted"/>
<dbReference type="InterPro" id="IPR011008">
    <property type="entry name" value="Dimeric_a/b-barrel"/>
</dbReference>
<dbReference type="EMBL" id="MUGS01000027">
    <property type="protein sequence ID" value="OXG05091.1"/>
    <property type="molecule type" value="Genomic_DNA"/>
</dbReference>
<dbReference type="Proteomes" id="UP000214684">
    <property type="component" value="Unassembled WGS sequence"/>
</dbReference>
<name>A0A227P593_9FLAO</name>
<evidence type="ECO:0000259" key="1">
    <source>
        <dbReference type="Pfam" id="PF07045"/>
    </source>
</evidence>
<dbReference type="PANTHER" id="PTHR41521">
    <property type="match status" value="1"/>
</dbReference>
<feature type="domain" description="DUF1330" evidence="1">
    <location>
        <begin position="3"/>
        <end position="95"/>
    </location>
</feature>
<dbReference type="PANTHER" id="PTHR41521:SF4">
    <property type="entry name" value="BLR0684 PROTEIN"/>
    <property type="match status" value="1"/>
</dbReference>
<sequence length="103" mass="11774">MAKGYWIANNNIFDMDGLLRYRDANREVMTKYGAVFLVMHGQQRIQEGSSRAKQIVVEFPSYRDAVDYHDSIEYQNAAKMRRAISEGALVIVEGYDGPQGMHL</sequence>
<dbReference type="InterPro" id="IPR010753">
    <property type="entry name" value="DUF1330"/>
</dbReference>